<protein>
    <recommendedName>
        <fullName evidence="3">HIT domain-containing protein</fullName>
    </recommendedName>
</protein>
<gene>
    <name evidence="1" type="ORF">OG929_43395</name>
</gene>
<organism evidence="1 2">
    <name type="scientific">Streptomyces pseudovenezuelae</name>
    <dbReference type="NCBI Taxonomy" id="67350"/>
    <lineage>
        <taxon>Bacteria</taxon>
        <taxon>Bacillati</taxon>
        <taxon>Actinomycetota</taxon>
        <taxon>Actinomycetes</taxon>
        <taxon>Kitasatosporales</taxon>
        <taxon>Streptomycetaceae</taxon>
        <taxon>Streptomyces</taxon>
        <taxon>Streptomyces aurantiacus group</taxon>
    </lineage>
</organism>
<evidence type="ECO:0008006" key="3">
    <source>
        <dbReference type="Google" id="ProtNLM"/>
    </source>
</evidence>
<dbReference type="Proteomes" id="UP001432168">
    <property type="component" value="Chromosome"/>
</dbReference>
<sequence>MELARCTTASRPVRQHWLVDGQLLLAEVAPLNAGHVLVIPDLHILAAALLTPDARTRFDRICRAVGLRLTEYFGRDSYLTFEHGTGRTGASLPRRVKCAPTEHAHVHVLPNSVGPGVLDLLDQYTKSDGYIGSLFDPADWTGRRAALEAQASSYHSFTVGTREGERGMLFRPPAGALPSQYFRRFLARCARGTSVEFSVRSDWRDEVVFADGAVLHDIAVTAMFLEAGEWQAIPDRNRTNTLTPTRWHD</sequence>
<dbReference type="Gene3D" id="3.30.428.10">
    <property type="entry name" value="HIT-like"/>
    <property type="match status" value="1"/>
</dbReference>
<name>A0ABZ1XAI2_9ACTN</name>
<evidence type="ECO:0000313" key="1">
    <source>
        <dbReference type="EMBL" id="WUT48726.1"/>
    </source>
</evidence>
<dbReference type="EMBL" id="CP109011">
    <property type="protein sequence ID" value="WUT48726.1"/>
    <property type="molecule type" value="Genomic_DNA"/>
</dbReference>
<proteinExistence type="predicted"/>
<evidence type="ECO:0000313" key="2">
    <source>
        <dbReference type="Proteomes" id="UP001432168"/>
    </source>
</evidence>
<dbReference type="InterPro" id="IPR036265">
    <property type="entry name" value="HIT-like_sf"/>
</dbReference>
<dbReference type="SUPFAM" id="SSF54197">
    <property type="entry name" value="HIT-like"/>
    <property type="match status" value="1"/>
</dbReference>
<accession>A0ABZ1XAI2</accession>
<dbReference type="RefSeq" id="WP_329272125.1">
    <property type="nucleotide sequence ID" value="NZ_CP109011.1"/>
</dbReference>
<reference evidence="1" key="1">
    <citation type="submission" date="2022-10" db="EMBL/GenBank/DDBJ databases">
        <title>The complete genomes of actinobacterial strains from the NBC collection.</title>
        <authorList>
            <person name="Joergensen T.S."/>
            <person name="Alvarez Arevalo M."/>
            <person name="Sterndorff E.B."/>
            <person name="Faurdal D."/>
            <person name="Vuksanovic O."/>
            <person name="Mourched A.-S."/>
            <person name="Charusanti P."/>
            <person name="Shaw S."/>
            <person name="Blin K."/>
            <person name="Weber T."/>
        </authorList>
    </citation>
    <scope>NUCLEOTIDE SEQUENCE</scope>
    <source>
        <strain evidence="1">NBC_00686</strain>
    </source>
</reference>
<keyword evidence="2" id="KW-1185">Reference proteome</keyword>